<dbReference type="RefSeq" id="WP_138196154.1">
    <property type="nucleotide sequence ID" value="NZ_CAMCCI010000135.1"/>
</dbReference>
<evidence type="ECO:0000313" key="2">
    <source>
        <dbReference type="EMBL" id="TLE11842.1"/>
    </source>
</evidence>
<feature type="transmembrane region" description="Helical" evidence="1">
    <location>
        <begin position="6"/>
        <end position="24"/>
    </location>
</feature>
<proteinExistence type="predicted"/>
<accession>A0A4U8UBD3</accession>
<feature type="transmembrane region" description="Helical" evidence="1">
    <location>
        <begin position="36"/>
        <end position="52"/>
    </location>
</feature>
<feature type="transmembrane region" description="Helical" evidence="1">
    <location>
        <begin position="92"/>
        <end position="112"/>
    </location>
</feature>
<name>A0A4U8UBD3_9HELI</name>
<dbReference type="Proteomes" id="UP000029857">
    <property type="component" value="Unassembled WGS sequence"/>
</dbReference>
<sequence>MSIFFILILLFLGFVIFWWIGLFVPDDKDMGVLKKIVYTIMGILIFILSPPITFTNIAILLCSCIIVILIMKYIAPMLYVKTILFIKKYRKNIVEILCFLLLVALIGCLVNGKIQ</sequence>
<evidence type="ECO:0000313" key="3">
    <source>
        <dbReference type="Proteomes" id="UP000029857"/>
    </source>
</evidence>
<keyword evidence="1" id="KW-1133">Transmembrane helix</keyword>
<keyword evidence="1" id="KW-0472">Membrane</keyword>
<evidence type="ECO:0000256" key="1">
    <source>
        <dbReference type="SAM" id="Phobius"/>
    </source>
</evidence>
<keyword evidence="1" id="KW-0812">Transmembrane</keyword>
<dbReference type="EMBL" id="JRPJ02000003">
    <property type="protein sequence ID" value="TLE11842.1"/>
    <property type="molecule type" value="Genomic_DNA"/>
</dbReference>
<feature type="transmembrane region" description="Helical" evidence="1">
    <location>
        <begin position="58"/>
        <end position="80"/>
    </location>
</feature>
<protein>
    <submittedName>
        <fullName evidence="2">Uncharacterized protein</fullName>
    </submittedName>
</protein>
<comment type="caution">
    <text evidence="2">The sequence shown here is derived from an EMBL/GenBank/DDBJ whole genome shotgun (WGS) entry which is preliminary data.</text>
</comment>
<dbReference type="AlphaFoldDB" id="A0A4U8UBD3"/>
<reference evidence="2 3" key="1">
    <citation type="journal article" date="2014" name="Genome Announc.">
        <title>Draft genome sequences of eight enterohepatic helicobacter species isolated from both laboratory and wild rodents.</title>
        <authorList>
            <person name="Sheh A."/>
            <person name="Shen Z."/>
            <person name="Fox J.G."/>
        </authorList>
    </citation>
    <scope>NUCLEOTIDE SEQUENCE [LARGE SCALE GENOMIC DNA]</scope>
    <source>
        <strain evidence="2 3">ATCC 49320</strain>
    </source>
</reference>
<gene>
    <name evidence="2" type="ORF">LS79_001690</name>
</gene>
<organism evidence="2 3">
    <name type="scientific">Helicobacter bilis</name>
    <dbReference type="NCBI Taxonomy" id="37372"/>
    <lineage>
        <taxon>Bacteria</taxon>
        <taxon>Pseudomonadati</taxon>
        <taxon>Campylobacterota</taxon>
        <taxon>Epsilonproteobacteria</taxon>
        <taxon>Campylobacterales</taxon>
        <taxon>Helicobacteraceae</taxon>
        <taxon>Helicobacter</taxon>
    </lineage>
</organism>